<dbReference type="InterPro" id="IPR001757">
    <property type="entry name" value="P_typ_ATPase"/>
</dbReference>
<feature type="domain" description="P-type ATPase A" evidence="8">
    <location>
        <begin position="315"/>
        <end position="412"/>
    </location>
</feature>
<comment type="subcellular location">
    <subcellularLocation>
        <location evidence="7">Cell membrane</location>
    </subcellularLocation>
    <subcellularLocation>
        <location evidence="1">Membrane</location>
        <topology evidence="1">Multi-pass membrane protein</topology>
    </subcellularLocation>
</comment>
<dbReference type="EMBL" id="CP001344">
    <property type="protein sequence ID" value="ACL45332.1"/>
    <property type="molecule type" value="Genomic_DNA"/>
</dbReference>
<keyword evidence="4" id="KW-1278">Translocase</keyword>
<dbReference type="HOGENOM" id="CLU_001771_6_3_3"/>
<dbReference type="InterPro" id="IPR044492">
    <property type="entry name" value="P_typ_ATPase_HD_dom"/>
</dbReference>
<dbReference type="GO" id="GO:0005886">
    <property type="term" value="C:plasma membrane"/>
    <property type="evidence" value="ECO:0007669"/>
    <property type="project" value="UniProtKB-SubCell"/>
</dbReference>
<keyword evidence="6" id="KW-0472">Membrane</keyword>
<dbReference type="SFLD" id="SFLDS00003">
    <property type="entry name" value="Haloacid_Dehalogenase"/>
    <property type="match status" value="1"/>
</dbReference>
<evidence type="ECO:0000259" key="8">
    <source>
        <dbReference type="Pfam" id="PF00122"/>
    </source>
</evidence>
<dbReference type="SUPFAM" id="SSF81653">
    <property type="entry name" value="Calcium ATPase, transduction domain A"/>
    <property type="match status" value="1"/>
</dbReference>
<dbReference type="GO" id="GO:0005524">
    <property type="term" value="F:ATP binding"/>
    <property type="evidence" value="ECO:0007669"/>
    <property type="project" value="UniProtKB-UniRule"/>
</dbReference>
<dbReference type="Gene3D" id="2.70.150.10">
    <property type="entry name" value="Calcium-transporting ATPase, cytoplasmic transduction domain A"/>
    <property type="match status" value="1"/>
</dbReference>
<organism evidence="9">
    <name type="scientific">Cyanothece sp. (strain PCC 7425 / ATCC 29141)</name>
    <dbReference type="NCBI Taxonomy" id="395961"/>
    <lineage>
        <taxon>Bacteria</taxon>
        <taxon>Bacillati</taxon>
        <taxon>Cyanobacteriota</taxon>
        <taxon>Cyanophyceae</taxon>
        <taxon>Gomontiellales</taxon>
        <taxon>Cyanothecaceae</taxon>
        <taxon>Cyanothece</taxon>
    </lineage>
</organism>
<dbReference type="Pfam" id="PF19991">
    <property type="entry name" value="HMA_2"/>
    <property type="match status" value="1"/>
</dbReference>
<keyword evidence="7" id="KW-0067">ATP-binding</keyword>
<evidence type="ECO:0000313" key="9">
    <source>
        <dbReference type="EMBL" id="ACL45332.1"/>
    </source>
</evidence>
<dbReference type="InterPro" id="IPR027256">
    <property type="entry name" value="P-typ_ATPase_IB"/>
</dbReference>
<dbReference type="InterPro" id="IPR018303">
    <property type="entry name" value="ATPase_P-typ_P_site"/>
</dbReference>
<dbReference type="GO" id="GO:0019829">
    <property type="term" value="F:ATPase-coupled monoatomic cation transmembrane transporter activity"/>
    <property type="evidence" value="ECO:0007669"/>
    <property type="project" value="InterPro"/>
</dbReference>
<dbReference type="SFLD" id="SFLDG00002">
    <property type="entry name" value="C1.7:_P-type_atpase_like"/>
    <property type="match status" value="1"/>
</dbReference>
<dbReference type="NCBIfam" id="TIGR01494">
    <property type="entry name" value="ATPase_P-type"/>
    <property type="match status" value="1"/>
</dbReference>
<evidence type="ECO:0000256" key="7">
    <source>
        <dbReference type="RuleBase" id="RU362081"/>
    </source>
</evidence>
<comment type="similarity">
    <text evidence="2 7">Belongs to the cation transport ATPase (P-type) (TC 3.A.3) family. Type IB subfamily.</text>
</comment>
<name>B8HLX2_CYAP4</name>
<dbReference type="Pfam" id="PF00702">
    <property type="entry name" value="Hydrolase"/>
    <property type="match status" value="1"/>
</dbReference>
<keyword evidence="5" id="KW-1133">Transmembrane helix</keyword>
<dbReference type="PROSITE" id="PS00154">
    <property type="entry name" value="ATPASE_E1_E2"/>
    <property type="match status" value="1"/>
</dbReference>
<dbReference type="KEGG" id="cyn:Cyan7425_2997"/>
<evidence type="ECO:0000256" key="4">
    <source>
        <dbReference type="ARBA" id="ARBA00022967"/>
    </source>
</evidence>
<dbReference type="InterPro" id="IPR036412">
    <property type="entry name" value="HAD-like_sf"/>
</dbReference>
<keyword evidence="7" id="KW-1003">Cell membrane</keyword>
<reference evidence="9" key="1">
    <citation type="submission" date="2009-01" db="EMBL/GenBank/DDBJ databases">
        <title>Complete sequence of chromosome Cyanothece sp. PCC 7425.</title>
        <authorList>
            <consortium name="US DOE Joint Genome Institute"/>
            <person name="Lucas S."/>
            <person name="Copeland A."/>
            <person name="Lapidus A."/>
            <person name="Glavina del Rio T."/>
            <person name="Dalin E."/>
            <person name="Tice H."/>
            <person name="Bruce D."/>
            <person name="Goodwin L."/>
            <person name="Pitluck S."/>
            <person name="Sims D."/>
            <person name="Meineke L."/>
            <person name="Brettin T."/>
            <person name="Detter J.C."/>
            <person name="Han C."/>
            <person name="Larimer F."/>
            <person name="Land M."/>
            <person name="Hauser L."/>
            <person name="Kyrpides N."/>
            <person name="Ovchinnikova G."/>
            <person name="Liberton M."/>
            <person name="Stoeckel J."/>
            <person name="Banerjee A."/>
            <person name="Singh A."/>
            <person name="Page L."/>
            <person name="Sato H."/>
            <person name="Zhao L."/>
            <person name="Sherman L."/>
            <person name="Pakrasi H."/>
            <person name="Richardson P."/>
        </authorList>
    </citation>
    <scope>NUCLEOTIDE SEQUENCE</scope>
    <source>
        <strain evidence="9">PCC 7425</strain>
    </source>
</reference>
<dbReference type="PANTHER" id="PTHR48085:SF5">
    <property type="entry name" value="CADMIUM_ZINC-TRANSPORTING ATPASE HMA4-RELATED"/>
    <property type="match status" value="1"/>
</dbReference>
<dbReference type="GO" id="GO:0046872">
    <property type="term" value="F:metal ion binding"/>
    <property type="evidence" value="ECO:0007669"/>
    <property type="project" value="UniProtKB-KW"/>
</dbReference>
<dbReference type="InterPro" id="IPR023214">
    <property type="entry name" value="HAD_sf"/>
</dbReference>
<dbReference type="InterPro" id="IPR023299">
    <property type="entry name" value="ATPase_P-typ_cyto_dom_N"/>
</dbReference>
<evidence type="ECO:0000256" key="6">
    <source>
        <dbReference type="ARBA" id="ARBA00023136"/>
    </source>
</evidence>
<dbReference type="Gene3D" id="3.40.1110.10">
    <property type="entry name" value="Calcium-transporting ATPase, cytoplasmic domain N"/>
    <property type="match status" value="1"/>
</dbReference>
<dbReference type="OrthoDB" id="438550at2"/>
<keyword evidence="3" id="KW-0812">Transmembrane</keyword>
<dbReference type="InterPro" id="IPR008250">
    <property type="entry name" value="ATPase_P-typ_transduc_dom_A_sf"/>
</dbReference>
<keyword evidence="7" id="KW-0479">Metal-binding</keyword>
<dbReference type="Gene3D" id="3.40.50.1000">
    <property type="entry name" value="HAD superfamily/HAD-like"/>
    <property type="match status" value="1"/>
</dbReference>
<protein>
    <submittedName>
        <fullName evidence="9">Heavy metal translocating P-type ATPase</fullName>
    </submittedName>
</protein>
<evidence type="ECO:0000256" key="2">
    <source>
        <dbReference type="ARBA" id="ARBA00006024"/>
    </source>
</evidence>
<dbReference type="eggNOG" id="COG2217">
    <property type="taxonomic scope" value="Bacteria"/>
</dbReference>
<sequence>MLNLASVQSNLDSCSEQNIYQVVHQIQGRVRLIIPRLKKDPIYASQLQHLVISVPGVIAGRINALSASLVVHYDVDIVQPTFLQQQLLLIIQQLSRADLSQLFPHSLEYEIVHITEGRWRLRIPCLINNPDYASRLTWLLETRNWQIQVRINLFIGAVVIDYRTDLISPQQLQQDLFTLIQQAHTVELPPGLVVPKVQFRPEISWLERVGLPIASLMVALLVRQFMFPIPPVVVGSLVAIAAMPFFTRLIDLTLKQGRLDADLLDALWLSLYTVQGDFVAPALMISMMESGEALRDTTARTNQQQVLDVLNHMGRYARIERDGKEEHIPLPEVQVGDRVIVYAGELIPVSGRVLRGSALVDEHQLTGESALVTRAEGQVVHASTLLLEGKLYILAKRVGDQTRAGLVAQLLQQAPVHDTRIEDYSASISNAVVVPALCLSGGIFALTGDVSRALAPLHLDFSQGIRLAVPTTVLSALTYAARHGIYIRSGRALEMLARVDTVIFDKTGTLTEGNAAVVAIRTMTPEISVREVLILAASAEQENSHPVSGAVLRYAATEGVQPLPCERWDYRIGMGIMAQIDGQQVLVGSSRLMQQEQVNMDAIYQDHSDLQTNLYSLVYIARNGQLLGVILYTDPLRPGIAPLIADLHRQGISTYILTGDRQTVAAAVADQVGITPNHTFAEVLPRRKVEVIQELQAQQKTVAFVGEGINDAAALAHADVAISFAEGNDIARETADIVLLEADLGLITQAISIARRSMEIIYQNTAIVTVPNLSVVLAGIFFALDPVLGVIISNGSILVAELNSFRPLFEPEEELHSCG</sequence>
<evidence type="ECO:0000256" key="5">
    <source>
        <dbReference type="ARBA" id="ARBA00022989"/>
    </source>
</evidence>
<dbReference type="SUPFAM" id="SSF56784">
    <property type="entry name" value="HAD-like"/>
    <property type="match status" value="1"/>
</dbReference>
<dbReference type="InterPro" id="IPR051014">
    <property type="entry name" value="Cation_Transport_ATPase_IB"/>
</dbReference>
<dbReference type="InterPro" id="IPR059000">
    <property type="entry name" value="ATPase_P-type_domA"/>
</dbReference>
<evidence type="ECO:0000256" key="3">
    <source>
        <dbReference type="ARBA" id="ARBA00022692"/>
    </source>
</evidence>
<dbReference type="GO" id="GO:0016887">
    <property type="term" value="F:ATP hydrolysis activity"/>
    <property type="evidence" value="ECO:0007669"/>
    <property type="project" value="InterPro"/>
</dbReference>
<dbReference type="PRINTS" id="PR00120">
    <property type="entry name" value="HATPASE"/>
</dbReference>
<gene>
    <name evidence="9" type="ordered locus">Cyan7425_2997</name>
</gene>
<proteinExistence type="inferred from homology"/>
<dbReference type="PRINTS" id="PR00119">
    <property type="entry name" value="CATATPASE"/>
</dbReference>
<accession>B8HLX2</accession>
<dbReference type="Pfam" id="PF00122">
    <property type="entry name" value="E1-E2_ATPase"/>
    <property type="match status" value="1"/>
</dbReference>
<dbReference type="NCBIfam" id="TIGR01525">
    <property type="entry name" value="ATPase-IB_hvy"/>
    <property type="match status" value="1"/>
</dbReference>
<dbReference type="AlphaFoldDB" id="B8HLX2"/>
<evidence type="ECO:0000256" key="1">
    <source>
        <dbReference type="ARBA" id="ARBA00004141"/>
    </source>
</evidence>
<keyword evidence="7" id="KW-0547">Nucleotide-binding</keyword>
<dbReference type="SFLD" id="SFLDF00027">
    <property type="entry name" value="p-type_atpase"/>
    <property type="match status" value="1"/>
</dbReference>
<dbReference type="STRING" id="395961.Cyan7425_2997"/>
<dbReference type="PANTHER" id="PTHR48085">
    <property type="entry name" value="CADMIUM/ZINC-TRANSPORTING ATPASE HMA2-RELATED"/>
    <property type="match status" value="1"/>
</dbReference>